<dbReference type="AlphaFoldDB" id="A0A2I2YMT2"/>
<dbReference type="InParanoid" id="A0A2I2YMT2"/>
<dbReference type="EMBL" id="CABD030067464">
    <property type="status" value="NOT_ANNOTATED_CDS"/>
    <property type="molecule type" value="Genomic_DNA"/>
</dbReference>
<reference evidence="1" key="4">
    <citation type="submission" date="2025-09" db="UniProtKB">
        <authorList>
            <consortium name="Ensembl"/>
        </authorList>
    </citation>
    <scope>IDENTIFICATION</scope>
</reference>
<accession>A0A2I2YMT2</accession>
<dbReference type="OMA" id="CGSWEST"/>
<evidence type="ECO:0000313" key="1">
    <source>
        <dbReference type="Ensembl" id="ENSGGOP00000036268.1"/>
    </source>
</evidence>
<name>A0A2I2YMT2_GORGO</name>
<protein>
    <submittedName>
        <fullName evidence="1">Uncharacterized protein</fullName>
    </submittedName>
</protein>
<organism evidence="1 2">
    <name type="scientific">Gorilla gorilla gorilla</name>
    <name type="common">Western lowland gorilla</name>
    <dbReference type="NCBI Taxonomy" id="9595"/>
    <lineage>
        <taxon>Eukaryota</taxon>
        <taxon>Metazoa</taxon>
        <taxon>Chordata</taxon>
        <taxon>Craniata</taxon>
        <taxon>Vertebrata</taxon>
        <taxon>Euteleostomi</taxon>
        <taxon>Mammalia</taxon>
        <taxon>Eutheria</taxon>
        <taxon>Euarchontoglires</taxon>
        <taxon>Primates</taxon>
        <taxon>Haplorrhini</taxon>
        <taxon>Catarrhini</taxon>
        <taxon>Hominidae</taxon>
        <taxon>Gorilla</taxon>
    </lineage>
</organism>
<keyword evidence="2" id="KW-1185">Reference proteome</keyword>
<evidence type="ECO:0000313" key="2">
    <source>
        <dbReference type="Proteomes" id="UP000001519"/>
    </source>
</evidence>
<proteinExistence type="predicted"/>
<reference evidence="1 2" key="2">
    <citation type="journal article" date="2012" name="Nature">
        <title>Insights into hominid evolution from the gorilla genome sequence.</title>
        <authorList>
            <person name="Scally A."/>
            <person name="Dutheil J.Y."/>
            <person name="Hillier L.W."/>
            <person name="Jordan G.E."/>
            <person name="Goodhead I."/>
            <person name="Herrero J."/>
            <person name="Hobolth A."/>
            <person name="Lappalainen T."/>
            <person name="Mailund T."/>
            <person name="Marques-Bonet T."/>
            <person name="McCarthy S."/>
            <person name="Montgomery S.H."/>
            <person name="Schwalie P.C."/>
            <person name="Tang Y.A."/>
            <person name="Ward M.C."/>
            <person name="Xue Y."/>
            <person name="Yngvadottir B."/>
            <person name="Alkan C."/>
            <person name="Andersen L.N."/>
            <person name="Ayub Q."/>
            <person name="Ball E.V."/>
            <person name="Beal K."/>
            <person name="Bradley B.J."/>
            <person name="Chen Y."/>
            <person name="Clee C.M."/>
            <person name="Fitzgerald S."/>
            <person name="Graves T.A."/>
            <person name="Gu Y."/>
            <person name="Heath P."/>
            <person name="Heger A."/>
            <person name="Karakoc E."/>
            <person name="Kolb-Kokocinski A."/>
            <person name="Laird G.K."/>
            <person name="Lunter G."/>
            <person name="Meader S."/>
            <person name="Mort M."/>
            <person name="Mullikin J.C."/>
            <person name="Munch K."/>
            <person name="O'Connor T.D."/>
            <person name="Phillips A.D."/>
            <person name="Prado-Martinez J."/>
            <person name="Rogers A.S."/>
            <person name="Sajjadian S."/>
            <person name="Schmidt D."/>
            <person name="Shaw K."/>
            <person name="Simpson J.T."/>
            <person name="Stenson P.D."/>
            <person name="Turner D.J."/>
            <person name="Vigilant L."/>
            <person name="Vilella A.J."/>
            <person name="Whitener W."/>
            <person name="Zhu B."/>
            <person name="Cooper D.N."/>
            <person name="de Jong P."/>
            <person name="Dermitzakis E.T."/>
            <person name="Eichler E.E."/>
            <person name="Flicek P."/>
            <person name="Goldman N."/>
            <person name="Mundy N.I."/>
            <person name="Ning Z."/>
            <person name="Odom D.T."/>
            <person name="Ponting C.P."/>
            <person name="Quail M.A."/>
            <person name="Ryder O.A."/>
            <person name="Searle S.M."/>
            <person name="Warren W.C."/>
            <person name="Wilson R.K."/>
            <person name="Schierup M.H."/>
            <person name="Rogers J."/>
            <person name="Tyler-Smith C."/>
            <person name="Durbin R."/>
        </authorList>
    </citation>
    <scope>NUCLEOTIDE SEQUENCE [LARGE SCALE GENOMIC DNA]</scope>
</reference>
<dbReference type="Bgee" id="ENSGGOG00000038743">
    <property type="expression patterns" value="Expressed in liver and 6 other cell types or tissues"/>
</dbReference>
<dbReference type="Ensembl" id="ENSGGOT00000050036.1">
    <property type="protein sequence ID" value="ENSGGOP00000036268.1"/>
    <property type="gene ID" value="ENSGGOG00000038743.1"/>
</dbReference>
<dbReference type="Proteomes" id="UP000001519">
    <property type="component" value="Chromosome 9"/>
</dbReference>
<reference evidence="2" key="1">
    <citation type="submission" date="2011-05" db="EMBL/GenBank/DDBJ databases">
        <title>Insights into the evolution of the great apes provided by the gorilla genome.</title>
        <authorList>
            <person name="Scally A."/>
        </authorList>
    </citation>
    <scope>NUCLEOTIDE SEQUENCE [LARGE SCALE GENOMIC DNA]</scope>
</reference>
<reference evidence="1" key="3">
    <citation type="submission" date="2025-08" db="UniProtKB">
        <authorList>
            <consortium name="Ensembl"/>
        </authorList>
    </citation>
    <scope>IDENTIFICATION</scope>
</reference>
<sequence length="145" mass="16454">MRRPPGQTVLNPSDTWKLNISKMSRWTLSISCGSWESTVAQRLQSWTQECPPTSSADLRAPCAVYPDQTSVDAFVRSITCKRACISFPVPRERLAFYSSLGRDRRMLNKSTIGVLSGCLLPKKRTLLSRHCLAYYPRKDCSFVDF</sequence>
<dbReference type="GeneTree" id="ENSGT00860000136271"/>